<accession>A0ABR1K8Q4</accession>
<reference evidence="2 3" key="1">
    <citation type="submission" date="2024-01" db="EMBL/GenBank/DDBJ databases">
        <title>A draft genome for the cacao thread blight pathogen Marasmiellus scandens.</title>
        <authorList>
            <person name="Baruah I.K."/>
            <person name="Leung J."/>
            <person name="Bukari Y."/>
            <person name="Amoako-Attah I."/>
            <person name="Meinhardt L.W."/>
            <person name="Bailey B.A."/>
            <person name="Cohen S.P."/>
        </authorList>
    </citation>
    <scope>NUCLEOTIDE SEQUENCE [LARGE SCALE GENOMIC DNA]</scope>
    <source>
        <strain evidence="2 3">GH-19</strain>
    </source>
</reference>
<evidence type="ECO:0000313" key="2">
    <source>
        <dbReference type="EMBL" id="KAK7473014.1"/>
    </source>
</evidence>
<dbReference type="EMBL" id="JBANRG010000001">
    <property type="protein sequence ID" value="KAK7473014.1"/>
    <property type="molecule type" value="Genomic_DNA"/>
</dbReference>
<proteinExistence type="predicted"/>
<dbReference type="Proteomes" id="UP001498398">
    <property type="component" value="Unassembled WGS sequence"/>
</dbReference>
<feature type="region of interest" description="Disordered" evidence="1">
    <location>
        <begin position="19"/>
        <end position="44"/>
    </location>
</feature>
<protein>
    <submittedName>
        <fullName evidence="2">Uncharacterized protein</fullName>
    </submittedName>
</protein>
<keyword evidence="3" id="KW-1185">Reference proteome</keyword>
<evidence type="ECO:0000256" key="1">
    <source>
        <dbReference type="SAM" id="MobiDB-lite"/>
    </source>
</evidence>
<organism evidence="2 3">
    <name type="scientific">Marasmiellus scandens</name>
    <dbReference type="NCBI Taxonomy" id="2682957"/>
    <lineage>
        <taxon>Eukaryota</taxon>
        <taxon>Fungi</taxon>
        <taxon>Dikarya</taxon>
        <taxon>Basidiomycota</taxon>
        <taxon>Agaricomycotina</taxon>
        <taxon>Agaricomycetes</taxon>
        <taxon>Agaricomycetidae</taxon>
        <taxon>Agaricales</taxon>
        <taxon>Marasmiineae</taxon>
        <taxon>Omphalotaceae</taxon>
        <taxon>Marasmiellus</taxon>
    </lineage>
</organism>
<feature type="compositionally biased region" description="Basic and acidic residues" evidence="1">
    <location>
        <begin position="145"/>
        <end position="154"/>
    </location>
</feature>
<name>A0ABR1K8Q4_9AGAR</name>
<sequence>MGRWTQYDEDEYRLPQGLRRTGYDADTGQYHFSGEQGGSYKSAPYSRYRLSTQGGRDDVTNKDQVNASGDEFHPMDTIIEAATRVADRIIPPLQNMVQDAKNTVAALPGEVLRLGRSTTLPPRLREEEKLSDVCRLSRSVSLQSDLKDRERKGSLDSQRPTFRPSDRPLSRSVSLPAGSGLIQRPK</sequence>
<feature type="region of interest" description="Disordered" evidence="1">
    <location>
        <begin position="144"/>
        <end position="186"/>
    </location>
</feature>
<evidence type="ECO:0000313" key="3">
    <source>
        <dbReference type="Proteomes" id="UP001498398"/>
    </source>
</evidence>
<comment type="caution">
    <text evidence="2">The sequence shown here is derived from an EMBL/GenBank/DDBJ whole genome shotgun (WGS) entry which is preliminary data.</text>
</comment>
<gene>
    <name evidence="2" type="ORF">VKT23_001118</name>
</gene>